<dbReference type="PANTHER" id="PTHR43245:SF58">
    <property type="entry name" value="BLL5923 PROTEIN"/>
    <property type="match status" value="1"/>
</dbReference>
<comment type="caution">
    <text evidence="2">The sequence shown here is derived from an EMBL/GenBank/DDBJ whole genome shotgun (WGS) entry which is preliminary data.</text>
</comment>
<dbReference type="InterPro" id="IPR001509">
    <property type="entry name" value="Epimerase_deHydtase"/>
</dbReference>
<dbReference type="InterPro" id="IPR050177">
    <property type="entry name" value="Lipid_A_modif_metabolic_enz"/>
</dbReference>
<dbReference type="Gene3D" id="3.40.50.720">
    <property type="entry name" value="NAD(P)-binding Rossmann-like Domain"/>
    <property type="match status" value="1"/>
</dbReference>
<name>A0A5J4QD41_9ZZZZ</name>
<dbReference type="EMBL" id="SNRY01004127">
    <property type="protein sequence ID" value="KAA6318641.1"/>
    <property type="molecule type" value="Genomic_DNA"/>
</dbReference>
<reference evidence="2" key="1">
    <citation type="submission" date="2019-03" db="EMBL/GenBank/DDBJ databases">
        <title>Single cell metagenomics reveals metabolic interactions within the superorganism composed of flagellate Streblomastix strix and complex community of Bacteroidetes bacteria on its surface.</title>
        <authorList>
            <person name="Treitli S.C."/>
            <person name="Kolisko M."/>
            <person name="Husnik F."/>
            <person name="Keeling P."/>
            <person name="Hampl V."/>
        </authorList>
    </citation>
    <scope>NUCLEOTIDE SEQUENCE</scope>
    <source>
        <strain evidence="2">STM</strain>
    </source>
</reference>
<evidence type="ECO:0000313" key="2">
    <source>
        <dbReference type="EMBL" id="KAA6318641.1"/>
    </source>
</evidence>
<dbReference type="SUPFAM" id="SSF51735">
    <property type="entry name" value="NAD(P)-binding Rossmann-fold domains"/>
    <property type="match status" value="1"/>
</dbReference>
<sequence>MTTSILITGASGFIGSFIVEEALKRKLSVWAGIRSTSNKRYLNNPDIRFFETGFADANMLRTSLSHHKEVYGKFDCIIHCAGATKCINKRDFEKINYLQTKYLVDALIELNMVPQQFIFVSTLSVFGPIHEKDDLCIKEDDTLVPNTMYGISKLKTERYIQALPDFPYIIYRPTGVYGPRDKDYLLMAKSVKNHIDFAAGYKRQDITFIYVKDFVKAIFLGIDKCVSQKAYLISDGEIYQSRTFSDLLQKELNVSFVIHIKCPLAILRAISLLADFGAVLFKKNSTLNSDKYRIMKQRNWRCDITPAIQELGFVPDYSLEKGVKETIAWYKKEGWL</sequence>
<gene>
    <name evidence="2" type="ORF">EZS27_031376</name>
</gene>
<dbReference type="InterPro" id="IPR036291">
    <property type="entry name" value="NAD(P)-bd_dom_sf"/>
</dbReference>
<dbReference type="AlphaFoldDB" id="A0A5J4QD41"/>
<organism evidence="2">
    <name type="scientific">termite gut metagenome</name>
    <dbReference type="NCBI Taxonomy" id="433724"/>
    <lineage>
        <taxon>unclassified sequences</taxon>
        <taxon>metagenomes</taxon>
        <taxon>organismal metagenomes</taxon>
    </lineage>
</organism>
<proteinExistence type="predicted"/>
<dbReference type="GO" id="GO:0003978">
    <property type="term" value="F:UDP-glucose 4-epimerase activity"/>
    <property type="evidence" value="ECO:0007669"/>
    <property type="project" value="UniProtKB-EC"/>
</dbReference>
<accession>A0A5J4QD41</accession>
<keyword evidence="2" id="KW-0413">Isomerase</keyword>
<feature type="domain" description="NAD-dependent epimerase/dehydratase" evidence="1">
    <location>
        <begin position="5"/>
        <end position="229"/>
    </location>
</feature>
<dbReference type="PANTHER" id="PTHR43245">
    <property type="entry name" value="BIFUNCTIONAL POLYMYXIN RESISTANCE PROTEIN ARNA"/>
    <property type="match status" value="1"/>
</dbReference>
<evidence type="ECO:0000259" key="1">
    <source>
        <dbReference type="Pfam" id="PF01370"/>
    </source>
</evidence>
<dbReference type="EC" id="5.1.3.2" evidence="2"/>
<dbReference type="Pfam" id="PF01370">
    <property type="entry name" value="Epimerase"/>
    <property type="match status" value="1"/>
</dbReference>
<protein>
    <submittedName>
        <fullName evidence="2">UDP-glucose 4-epimerase</fullName>
        <ecNumber evidence="2">5.1.3.2</ecNumber>
    </submittedName>
</protein>